<keyword evidence="2" id="KW-1185">Reference proteome</keyword>
<comment type="caution">
    <text evidence="1">The sequence shown here is derived from an EMBL/GenBank/DDBJ whole genome shotgun (WGS) entry which is preliminary data.</text>
</comment>
<sequence>MFVSQYLKNETKELEKQDFDISKHSKKNLDNHALCKFILTESKTLKADDHSKLDKETEKYDKK</sequence>
<reference evidence="1 2" key="1">
    <citation type="journal article" date="2014" name="Genome Announc.">
        <title>Draft genome sequences of eight enterohepatic helicobacter species isolated from both laboratory and wild rodents.</title>
        <authorList>
            <person name="Sheh A."/>
            <person name="Shen Z."/>
            <person name="Fox J.G."/>
        </authorList>
    </citation>
    <scope>NUCLEOTIDE SEQUENCE [LARGE SCALE GENOMIC DNA]</scope>
    <source>
        <strain evidence="1 2">MIT 01-6451</strain>
    </source>
</reference>
<evidence type="ECO:0000313" key="2">
    <source>
        <dbReference type="Proteomes" id="UP000029707"/>
    </source>
</evidence>
<protein>
    <submittedName>
        <fullName evidence="1">Uncharacterized protein</fullName>
    </submittedName>
</protein>
<accession>A0A4U8TRV5</accession>
<dbReference type="RefSeq" id="WP_034361326.1">
    <property type="nucleotide sequence ID" value="NZ_CAJUDB010000012.1"/>
</dbReference>
<evidence type="ECO:0000313" key="1">
    <source>
        <dbReference type="EMBL" id="TLE03450.1"/>
    </source>
</evidence>
<name>A0A4U8TRV5_9HELI</name>
<gene>
    <name evidence="1" type="ORF">LS65_001405</name>
</gene>
<dbReference type="STRING" id="425400.LS65_03570"/>
<dbReference type="AlphaFoldDB" id="A0A4U8TRV5"/>
<organism evidence="1 2">
    <name type="scientific">Helicobacter japonicus</name>
    <dbReference type="NCBI Taxonomy" id="425400"/>
    <lineage>
        <taxon>Bacteria</taxon>
        <taxon>Pseudomonadati</taxon>
        <taxon>Campylobacterota</taxon>
        <taxon>Epsilonproteobacteria</taxon>
        <taxon>Campylobacterales</taxon>
        <taxon>Helicobacteraceae</taxon>
        <taxon>Helicobacter</taxon>
    </lineage>
</organism>
<dbReference type="EMBL" id="JRMQ02000001">
    <property type="protein sequence ID" value="TLE03450.1"/>
    <property type="molecule type" value="Genomic_DNA"/>
</dbReference>
<proteinExistence type="predicted"/>
<dbReference type="Proteomes" id="UP000029707">
    <property type="component" value="Unassembled WGS sequence"/>
</dbReference>